<dbReference type="InterPro" id="IPR023214">
    <property type="entry name" value="HAD_sf"/>
</dbReference>
<dbReference type="AlphaFoldDB" id="A0A438DDR9"/>
<dbReference type="Gene3D" id="3.40.50.1000">
    <property type="entry name" value="HAD superfamily/HAD-like"/>
    <property type="match status" value="1"/>
</dbReference>
<protein>
    <submittedName>
        <fullName evidence="2">Putative calcium-transporting ATPase 13, plasma membrane-type</fullName>
    </submittedName>
</protein>
<keyword evidence="1" id="KW-0460">Magnesium</keyword>
<dbReference type="Proteomes" id="UP000288805">
    <property type="component" value="Unassembled WGS sequence"/>
</dbReference>
<sequence>MWHDMDENKRMDFEQVIEQMQSKHLKTIAFAYKKSDGQRVEPKNLILIALLGLRDVCWRDSGSSEACRNTGVNIKLVLADNVSVLEATAQKFGLHVTNALVLEGKDFRDCSDQDRMDKAEQILIMGNALPSDWLLLMECLKQKGQPSSSGWRANT</sequence>
<dbReference type="InterPro" id="IPR023299">
    <property type="entry name" value="ATPase_P-typ_cyto_dom_N"/>
</dbReference>
<dbReference type="PANTHER" id="PTHR24093:SF470">
    <property type="entry name" value="CALCIUM-TRANSPORTING ATPASE 12, PLASMA MEMBRANE-TYPE-LIKE"/>
    <property type="match status" value="1"/>
</dbReference>
<dbReference type="EMBL" id="QGNW01001671">
    <property type="protein sequence ID" value="RVW33625.1"/>
    <property type="molecule type" value="Genomic_DNA"/>
</dbReference>
<comment type="caution">
    <text evidence="2">The sequence shown here is derived from an EMBL/GenBank/DDBJ whole genome shotgun (WGS) entry which is preliminary data.</text>
</comment>
<evidence type="ECO:0000256" key="1">
    <source>
        <dbReference type="ARBA" id="ARBA00022842"/>
    </source>
</evidence>
<accession>A0A438DDR9</accession>
<dbReference type="Gene3D" id="3.40.1110.10">
    <property type="entry name" value="Calcium-transporting ATPase, cytoplasmic domain N"/>
    <property type="match status" value="1"/>
</dbReference>
<name>A0A438DDR9_VITVI</name>
<evidence type="ECO:0000313" key="2">
    <source>
        <dbReference type="EMBL" id="RVW33625.1"/>
    </source>
</evidence>
<proteinExistence type="predicted"/>
<dbReference type="GO" id="GO:0000166">
    <property type="term" value="F:nucleotide binding"/>
    <property type="evidence" value="ECO:0007669"/>
    <property type="project" value="InterPro"/>
</dbReference>
<gene>
    <name evidence="2" type="primary">ACA13_8</name>
    <name evidence="2" type="ORF">CK203_079990</name>
</gene>
<organism evidence="2 3">
    <name type="scientific">Vitis vinifera</name>
    <name type="common">Grape</name>
    <dbReference type="NCBI Taxonomy" id="29760"/>
    <lineage>
        <taxon>Eukaryota</taxon>
        <taxon>Viridiplantae</taxon>
        <taxon>Streptophyta</taxon>
        <taxon>Embryophyta</taxon>
        <taxon>Tracheophyta</taxon>
        <taxon>Spermatophyta</taxon>
        <taxon>Magnoliopsida</taxon>
        <taxon>eudicotyledons</taxon>
        <taxon>Gunneridae</taxon>
        <taxon>Pentapetalae</taxon>
        <taxon>rosids</taxon>
        <taxon>Vitales</taxon>
        <taxon>Vitaceae</taxon>
        <taxon>Viteae</taxon>
        <taxon>Vitis</taxon>
    </lineage>
</organism>
<evidence type="ECO:0000313" key="3">
    <source>
        <dbReference type="Proteomes" id="UP000288805"/>
    </source>
</evidence>
<reference evidence="2 3" key="1">
    <citation type="journal article" date="2018" name="PLoS Genet.">
        <title>Population sequencing reveals clonal diversity and ancestral inbreeding in the grapevine cultivar Chardonnay.</title>
        <authorList>
            <person name="Roach M.J."/>
            <person name="Johnson D.L."/>
            <person name="Bohlmann J."/>
            <person name="van Vuuren H.J."/>
            <person name="Jones S.J."/>
            <person name="Pretorius I.S."/>
            <person name="Schmidt S.A."/>
            <person name="Borneman A.R."/>
        </authorList>
    </citation>
    <scope>NUCLEOTIDE SEQUENCE [LARGE SCALE GENOMIC DNA]</scope>
    <source>
        <strain evidence="3">cv. Chardonnay</strain>
        <tissue evidence="2">Leaf</tissue>
    </source>
</reference>
<dbReference type="PANTHER" id="PTHR24093">
    <property type="entry name" value="CATION TRANSPORTING ATPASE"/>
    <property type="match status" value="1"/>
</dbReference>